<dbReference type="GeneID" id="18842958"/>
<dbReference type="KEGG" id="dsq:DICSQDRAFT_60482"/>
<reference evidence="1 2" key="1">
    <citation type="journal article" date="2012" name="Science">
        <title>The Paleozoic origin of enzymatic lignin decomposition reconstructed from 31 fungal genomes.</title>
        <authorList>
            <person name="Floudas D."/>
            <person name="Binder M."/>
            <person name="Riley R."/>
            <person name="Barry K."/>
            <person name="Blanchette R.A."/>
            <person name="Henrissat B."/>
            <person name="Martinez A.T."/>
            <person name="Otillar R."/>
            <person name="Spatafora J.W."/>
            <person name="Yadav J.S."/>
            <person name="Aerts A."/>
            <person name="Benoit I."/>
            <person name="Boyd A."/>
            <person name="Carlson A."/>
            <person name="Copeland A."/>
            <person name="Coutinho P.M."/>
            <person name="de Vries R.P."/>
            <person name="Ferreira P."/>
            <person name="Findley K."/>
            <person name="Foster B."/>
            <person name="Gaskell J."/>
            <person name="Glotzer D."/>
            <person name="Gorecki P."/>
            <person name="Heitman J."/>
            <person name="Hesse C."/>
            <person name="Hori C."/>
            <person name="Igarashi K."/>
            <person name="Jurgens J.A."/>
            <person name="Kallen N."/>
            <person name="Kersten P."/>
            <person name="Kohler A."/>
            <person name="Kuees U."/>
            <person name="Kumar T.K.A."/>
            <person name="Kuo A."/>
            <person name="LaButti K."/>
            <person name="Larrondo L.F."/>
            <person name="Lindquist E."/>
            <person name="Ling A."/>
            <person name="Lombard V."/>
            <person name="Lucas S."/>
            <person name="Lundell T."/>
            <person name="Martin R."/>
            <person name="McLaughlin D.J."/>
            <person name="Morgenstern I."/>
            <person name="Morin E."/>
            <person name="Murat C."/>
            <person name="Nagy L.G."/>
            <person name="Nolan M."/>
            <person name="Ohm R.A."/>
            <person name="Patyshakuliyeva A."/>
            <person name="Rokas A."/>
            <person name="Ruiz-Duenas F.J."/>
            <person name="Sabat G."/>
            <person name="Salamov A."/>
            <person name="Samejima M."/>
            <person name="Schmutz J."/>
            <person name="Slot J.C."/>
            <person name="St John F."/>
            <person name="Stenlid J."/>
            <person name="Sun H."/>
            <person name="Sun S."/>
            <person name="Syed K."/>
            <person name="Tsang A."/>
            <person name="Wiebenga A."/>
            <person name="Young D."/>
            <person name="Pisabarro A."/>
            <person name="Eastwood D.C."/>
            <person name="Martin F."/>
            <person name="Cullen D."/>
            <person name="Grigoriev I.V."/>
            <person name="Hibbett D.S."/>
        </authorList>
    </citation>
    <scope>NUCLEOTIDE SEQUENCE [LARGE SCALE GENOMIC DNA]</scope>
    <source>
        <strain evidence="1 2">LYAD-421 SS1</strain>
    </source>
</reference>
<dbReference type="OrthoDB" id="2798901at2759"/>
<evidence type="ECO:0000313" key="2">
    <source>
        <dbReference type="Proteomes" id="UP000053319"/>
    </source>
</evidence>
<feature type="non-terminal residue" evidence="1">
    <location>
        <position position="1"/>
    </location>
</feature>
<accession>R7SZM2</accession>
<dbReference type="AlphaFoldDB" id="R7SZM2"/>
<dbReference type="RefSeq" id="XP_007365853.1">
    <property type="nucleotide sequence ID" value="XM_007365791.1"/>
</dbReference>
<sequence>SMTSNRSIPVEVEEAVIDQCVDDANTLCRCALTCRDWLPRSRFHLFSAVCISTPDRLWSFCDVLDSLPELPDLIQSITMAPDRTVKHSSCLLETFPIRLLSRVPDLRQWVLRNNLSIERQDQGCLVSCCDFPTDTPIFSCGRIDAGVCRLRLFSRISSLCLFIPVAEAHAMHGHPDHSREIP</sequence>
<dbReference type="EMBL" id="JH719410">
    <property type="protein sequence ID" value="EJF61408.1"/>
    <property type="molecule type" value="Genomic_DNA"/>
</dbReference>
<evidence type="ECO:0000313" key="1">
    <source>
        <dbReference type="EMBL" id="EJF61408.1"/>
    </source>
</evidence>
<organism evidence="1 2">
    <name type="scientific">Dichomitus squalens (strain LYAD-421)</name>
    <name type="common">Western red white-rot fungus</name>
    <dbReference type="NCBI Taxonomy" id="732165"/>
    <lineage>
        <taxon>Eukaryota</taxon>
        <taxon>Fungi</taxon>
        <taxon>Dikarya</taxon>
        <taxon>Basidiomycota</taxon>
        <taxon>Agaricomycotina</taxon>
        <taxon>Agaricomycetes</taxon>
        <taxon>Polyporales</taxon>
        <taxon>Polyporaceae</taxon>
        <taxon>Dichomitus</taxon>
    </lineage>
</organism>
<evidence type="ECO:0008006" key="3">
    <source>
        <dbReference type="Google" id="ProtNLM"/>
    </source>
</evidence>
<proteinExistence type="predicted"/>
<dbReference type="Proteomes" id="UP000053319">
    <property type="component" value="Unassembled WGS sequence"/>
</dbReference>
<gene>
    <name evidence="1" type="ORF">DICSQDRAFT_60482</name>
</gene>
<dbReference type="HOGENOM" id="CLU_1485410_0_0_1"/>
<protein>
    <recommendedName>
        <fullName evidence="3">F-box domain-containing protein</fullName>
    </recommendedName>
</protein>
<name>R7SZM2_DICSQ</name>